<name>A0A367WWP7_9PROT</name>
<evidence type="ECO:0000313" key="3">
    <source>
        <dbReference type="Proteomes" id="UP000252266"/>
    </source>
</evidence>
<evidence type="ECO:0000259" key="1">
    <source>
        <dbReference type="Pfam" id="PF07978"/>
    </source>
</evidence>
<dbReference type="InterPro" id="IPR012577">
    <property type="entry name" value="NIPSNAP"/>
</dbReference>
<dbReference type="Proteomes" id="UP000252266">
    <property type="component" value="Unassembled WGS sequence"/>
</dbReference>
<dbReference type="EMBL" id="JPWJ01000013">
    <property type="protein sequence ID" value="RCK45883.1"/>
    <property type="molecule type" value="Genomic_DNA"/>
</dbReference>
<dbReference type="SUPFAM" id="SSF54909">
    <property type="entry name" value="Dimeric alpha+beta barrel"/>
    <property type="match status" value="2"/>
</dbReference>
<proteinExistence type="predicted"/>
<sequence>MQSRSKTMHTSIIELRRYRLKPGTRQALIDLFDREFIESQEACGMSVIGQFRDLDDANSFAWLRGFADMDGRAKALGTFYTGPVWAQHCDAANGTMVNSDNVLLLRPAHATTGFATPAHPRPAITDGIPATGFVEASICALAPGRASEFAAFFAEKLRPTLRDCGADILAELISETAPNSFPRLPVREGETVFVWLARFDSPSGYATFSDRLASHPDWQNHLASELDQWLWRPREILRLAPTARSHLR</sequence>
<accession>A0A367WWP7</accession>
<dbReference type="Gene3D" id="3.30.70.100">
    <property type="match status" value="1"/>
</dbReference>
<feature type="domain" description="NIPSNAP" evidence="1">
    <location>
        <begin position="14"/>
        <end position="107"/>
    </location>
</feature>
<evidence type="ECO:0000313" key="2">
    <source>
        <dbReference type="EMBL" id="RCK45883.1"/>
    </source>
</evidence>
<dbReference type="AlphaFoldDB" id="A0A367WWP7"/>
<organism evidence="2 3">
    <name type="scientific">Thalassospira xiamenensis</name>
    <dbReference type="NCBI Taxonomy" id="220697"/>
    <lineage>
        <taxon>Bacteria</taxon>
        <taxon>Pseudomonadati</taxon>
        <taxon>Pseudomonadota</taxon>
        <taxon>Alphaproteobacteria</taxon>
        <taxon>Rhodospirillales</taxon>
        <taxon>Thalassospiraceae</taxon>
        <taxon>Thalassospira</taxon>
    </lineage>
</organism>
<gene>
    <name evidence="2" type="ORF">TH44_20420</name>
</gene>
<protein>
    <recommendedName>
        <fullName evidence="1">NIPSNAP domain-containing protein</fullName>
    </recommendedName>
</protein>
<reference evidence="2 3" key="1">
    <citation type="submission" date="2014-07" db="EMBL/GenBank/DDBJ databases">
        <title>Draft genome sequence of Thalassospira xiamenensis IB13.</title>
        <authorList>
            <person name="Lai Q."/>
            <person name="Shao Z."/>
        </authorList>
    </citation>
    <scope>NUCLEOTIDE SEQUENCE [LARGE SCALE GENOMIC DNA]</scope>
    <source>
        <strain evidence="2 3">IB13</strain>
    </source>
</reference>
<dbReference type="Pfam" id="PF07978">
    <property type="entry name" value="NIPSNAP"/>
    <property type="match status" value="1"/>
</dbReference>
<dbReference type="InterPro" id="IPR011008">
    <property type="entry name" value="Dimeric_a/b-barrel"/>
</dbReference>
<comment type="caution">
    <text evidence="2">The sequence shown here is derived from an EMBL/GenBank/DDBJ whole genome shotgun (WGS) entry which is preliminary data.</text>
</comment>